<organism evidence="2">
    <name type="scientific">Vitis vinifera</name>
    <name type="common">Grape</name>
    <dbReference type="NCBI Taxonomy" id="29760"/>
    <lineage>
        <taxon>Eukaryota</taxon>
        <taxon>Viridiplantae</taxon>
        <taxon>Streptophyta</taxon>
        <taxon>Embryophyta</taxon>
        <taxon>Tracheophyta</taxon>
        <taxon>Spermatophyta</taxon>
        <taxon>Magnoliopsida</taxon>
        <taxon>eudicotyledons</taxon>
        <taxon>Gunneridae</taxon>
        <taxon>Pentapetalae</taxon>
        <taxon>rosids</taxon>
        <taxon>Vitales</taxon>
        <taxon>Vitaceae</taxon>
        <taxon>Viteae</taxon>
        <taxon>Vitis</taxon>
    </lineage>
</organism>
<protein>
    <submittedName>
        <fullName evidence="2">Uncharacterized protein</fullName>
    </submittedName>
</protein>
<feature type="region of interest" description="Disordered" evidence="1">
    <location>
        <begin position="83"/>
        <end position="124"/>
    </location>
</feature>
<feature type="compositionally biased region" description="Basic residues" evidence="1">
    <location>
        <begin position="296"/>
        <end position="311"/>
    </location>
</feature>
<feature type="region of interest" description="Disordered" evidence="1">
    <location>
        <begin position="296"/>
        <end position="420"/>
    </location>
</feature>
<feature type="compositionally biased region" description="Basic and acidic residues" evidence="1">
    <location>
        <begin position="353"/>
        <end position="362"/>
    </location>
</feature>
<sequence>MGLGSVCVTVPAVAAAVGFFFFDRSHSRANQGFGGSMEDLVVRMKEKVKGGQVAKVAVAPQLDGLHCFETLVEVVGQRANGLRGRPRVSDLEDEQQQSEQCSVRSPPENPVPSGSTASGRPKVFRPATTMISSTSSPTETLTCPILQSPNPPIPNPYPIPLAPMKSRFKIGASRRKTGEKEWFGIMSNVLAELFNMGDSNQIPKLSGKKSSRKQTNPKICLLSSVRQEDEVPATAPSSGDNSLTEMKDSNGEVKTVNQGKVDCLDAEEEKCNQDLSAYSRSFEKLLFRKKNVWKVRDKKGKSRSIGRKKRKASECDEQLEARKKMKLSVESFKERNEEESAMPSNEEQNPHNAKKEECKETSDGLSQVPKKRQVILSPFSRLPRKSREGGSPVILVRGSKKTGANLPKITLKDTSRRHKA</sequence>
<name>A5AKA2_VITVI</name>
<dbReference type="AlphaFoldDB" id="A5AKA2"/>
<reference evidence="2" key="1">
    <citation type="journal article" date="2007" name="PLoS ONE">
        <title>The first genome sequence of an elite grapevine cultivar (Pinot noir Vitis vinifera L.): coping with a highly heterozygous genome.</title>
        <authorList>
            <person name="Velasco R."/>
            <person name="Zharkikh A."/>
            <person name="Troggio M."/>
            <person name="Cartwright D.A."/>
            <person name="Cestaro A."/>
            <person name="Pruss D."/>
            <person name="Pindo M."/>
            <person name="FitzGerald L.M."/>
            <person name="Vezzulli S."/>
            <person name="Reid J."/>
            <person name="Malacarne G."/>
            <person name="Iliev D."/>
            <person name="Coppola G."/>
            <person name="Wardell B."/>
            <person name="Micheletti D."/>
            <person name="Macalma T."/>
            <person name="Facci M."/>
            <person name="Mitchell J.T."/>
            <person name="Perazzolli M."/>
            <person name="Eldredge G."/>
            <person name="Gatto P."/>
            <person name="Oyzerski R."/>
            <person name="Moretto M."/>
            <person name="Gutin N."/>
            <person name="Stefanini M."/>
            <person name="Chen Y."/>
            <person name="Segala C."/>
            <person name="Davenport C."/>
            <person name="Dematte L."/>
            <person name="Mraz A."/>
            <person name="Battilana J."/>
            <person name="Stormo K."/>
            <person name="Costa F."/>
            <person name="Tao Q."/>
            <person name="Si-Ammour A."/>
            <person name="Harkins T."/>
            <person name="Lackey A."/>
            <person name="Perbost C."/>
            <person name="Taillon B."/>
            <person name="Stella A."/>
            <person name="Solovyev V."/>
            <person name="Fawcett J.A."/>
            <person name="Sterck L."/>
            <person name="Vandepoele K."/>
            <person name="Grando S.M."/>
            <person name="Toppo S."/>
            <person name="Moser C."/>
            <person name="Lanchbury J."/>
            <person name="Bogden R."/>
            <person name="Skolnick M."/>
            <person name="Sgaramella V."/>
            <person name="Bhatnagar S.K."/>
            <person name="Fontana P."/>
            <person name="Gutin A."/>
            <person name="Van de Peer Y."/>
            <person name="Salamini F."/>
            <person name="Viola R."/>
        </authorList>
    </citation>
    <scope>NUCLEOTIDE SEQUENCE</scope>
</reference>
<gene>
    <name evidence="2" type="ORF">VITISV_018394</name>
</gene>
<dbReference type="PANTHER" id="PTHR37258">
    <property type="entry name" value="FANTOM PROTEIN"/>
    <property type="match status" value="1"/>
</dbReference>
<accession>A5AKA2</accession>
<evidence type="ECO:0000313" key="2">
    <source>
        <dbReference type="EMBL" id="CAN80175.1"/>
    </source>
</evidence>
<dbReference type="ExpressionAtlas" id="A5AKA2">
    <property type="expression patterns" value="baseline and differential"/>
</dbReference>
<feature type="compositionally biased region" description="Polar residues" evidence="1">
    <location>
        <begin position="342"/>
        <end position="351"/>
    </location>
</feature>
<dbReference type="PANTHER" id="PTHR37258:SF1">
    <property type="entry name" value="FANTOM PROTEIN"/>
    <property type="match status" value="1"/>
</dbReference>
<feature type="region of interest" description="Disordered" evidence="1">
    <location>
        <begin position="225"/>
        <end position="252"/>
    </location>
</feature>
<feature type="compositionally biased region" description="Polar residues" evidence="1">
    <location>
        <begin position="235"/>
        <end position="244"/>
    </location>
</feature>
<evidence type="ECO:0000256" key="1">
    <source>
        <dbReference type="SAM" id="MobiDB-lite"/>
    </source>
</evidence>
<dbReference type="EMBL" id="AM428692">
    <property type="protein sequence ID" value="CAN80175.1"/>
    <property type="molecule type" value="Genomic_DNA"/>
</dbReference>
<proteinExistence type="predicted"/>